<organism evidence="1 2">
    <name type="scientific">Acinetobacter johnsonii</name>
    <dbReference type="NCBI Taxonomy" id="40214"/>
    <lineage>
        <taxon>Bacteria</taxon>
        <taxon>Pseudomonadati</taxon>
        <taxon>Pseudomonadota</taxon>
        <taxon>Gammaproteobacteria</taxon>
        <taxon>Moraxellales</taxon>
        <taxon>Moraxellaceae</taxon>
        <taxon>Acinetobacter</taxon>
    </lineage>
</organism>
<dbReference type="EMBL" id="QFQJ01000095">
    <property type="protein sequence ID" value="PZQ86367.1"/>
    <property type="molecule type" value="Genomic_DNA"/>
</dbReference>
<proteinExistence type="predicted"/>
<sequence length="168" mass="19384">MVRVVTKVGDVFSVKLDNEVKKYFQLIAFDLTQLNSDVIRAFKKVYPIHATPTLLDIVNDDVDFYAHCVTKFGIKMNLWDKVGNISDVGETSRILFRDTDDYGVMVGEEPIKISHNWVVWHINDDKFTYVGNLEGENRKAEIGVVVNPFDIVERIKTGKYNFVYPEFE</sequence>
<dbReference type="AlphaFoldDB" id="A0A2W5SU90"/>
<dbReference type="Proteomes" id="UP000249282">
    <property type="component" value="Unassembled WGS sequence"/>
</dbReference>
<reference evidence="1 2" key="1">
    <citation type="submission" date="2017-11" db="EMBL/GenBank/DDBJ databases">
        <title>Infants hospitalized years apart are colonized by the same room-sourced microbial strains.</title>
        <authorList>
            <person name="Brooks B."/>
            <person name="Olm M.R."/>
            <person name="Firek B.A."/>
            <person name="Baker R."/>
            <person name="Thomas B.C."/>
            <person name="Morowitz M.J."/>
            <person name="Banfield J.F."/>
        </authorList>
    </citation>
    <scope>NUCLEOTIDE SEQUENCE [LARGE SCALE GENOMIC DNA]</scope>
    <source>
        <strain evidence="1">S2_003_000_R3_20</strain>
    </source>
</reference>
<name>A0A2W5SU90_ACIJO</name>
<protein>
    <submittedName>
        <fullName evidence="1">Uncharacterized protein</fullName>
    </submittedName>
</protein>
<evidence type="ECO:0000313" key="1">
    <source>
        <dbReference type="EMBL" id="PZQ86367.1"/>
    </source>
</evidence>
<comment type="caution">
    <text evidence="1">The sequence shown here is derived from an EMBL/GenBank/DDBJ whole genome shotgun (WGS) entry which is preliminary data.</text>
</comment>
<accession>A0A2W5SU90</accession>
<gene>
    <name evidence="1" type="ORF">DI542_14305</name>
</gene>
<evidence type="ECO:0000313" key="2">
    <source>
        <dbReference type="Proteomes" id="UP000249282"/>
    </source>
</evidence>